<keyword evidence="1" id="KW-0472">Membrane</keyword>
<dbReference type="RefSeq" id="WP_018978620.1">
    <property type="nucleotide sequence ID" value="NZ_BMLN01000007.1"/>
</dbReference>
<reference evidence="3" key="1">
    <citation type="journal article" date="2019" name="Int. J. Syst. Evol. Microbiol.">
        <title>The Global Catalogue of Microorganisms (GCM) 10K type strain sequencing project: providing services to taxonomists for standard genome sequencing and annotation.</title>
        <authorList>
            <consortium name="The Broad Institute Genomics Platform"/>
            <consortium name="The Broad Institute Genome Sequencing Center for Infectious Disease"/>
            <person name="Wu L."/>
            <person name="Ma J."/>
        </authorList>
    </citation>
    <scope>NUCLEOTIDE SEQUENCE [LARGE SCALE GENOMIC DNA]</scope>
    <source>
        <strain evidence="3">CGMCC 1.6964</strain>
    </source>
</reference>
<keyword evidence="1" id="KW-0812">Transmembrane</keyword>
<sequence>MGLEQELQSALQKKTRDWKAPEEVLRKISAQIEANETTSGSAYADRHRSKVRKRILVAVLSAVLILPAGAYAGYHYLADAIYGSKGNFGGDLNAYEQLEAKLQTVKSQMSDSEYAQLTRLLREAASLINPHVGEDGQVKTSEMSVEELERLEALEQEIVKQTAGLDTSEEARAQADENFTEEDFWAEMIVKAEQKFDSTEYAEFRALIEKAKGYGREWDEPTMERLNSYLSRLGARVEKTK</sequence>
<evidence type="ECO:0000313" key="3">
    <source>
        <dbReference type="Proteomes" id="UP000606653"/>
    </source>
</evidence>
<organism evidence="2 3">
    <name type="scientific">Saccharibacillus kuerlensis</name>
    <dbReference type="NCBI Taxonomy" id="459527"/>
    <lineage>
        <taxon>Bacteria</taxon>
        <taxon>Bacillati</taxon>
        <taxon>Bacillota</taxon>
        <taxon>Bacilli</taxon>
        <taxon>Bacillales</taxon>
        <taxon>Paenibacillaceae</taxon>
        <taxon>Saccharibacillus</taxon>
    </lineage>
</organism>
<evidence type="ECO:0000313" key="2">
    <source>
        <dbReference type="EMBL" id="GGO02529.1"/>
    </source>
</evidence>
<protein>
    <recommendedName>
        <fullName evidence="4">DUF3600 domain-containing protein</fullName>
    </recommendedName>
</protein>
<accession>A0ABQ2L4E0</accession>
<keyword evidence="3" id="KW-1185">Reference proteome</keyword>
<gene>
    <name evidence="2" type="ORF">GCM10010969_25940</name>
</gene>
<name>A0ABQ2L4E0_9BACL</name>
<dbReference type="InterPro" id="IPR038267">
    <property type="entry name" value="ECF_sigma_eff"/>
</dbReference>
<dbReference type="Proteomes" id="UP000606653">
    <property type="component" value="Unassembled WGS sequence"/>
</dbReference>
<dbReference type="EMBL" id="BMLN01000007">
    <property type="protein sequence ID" value="GGO02529.1"/>
    <property type="molecule type" value="Genomic_DNA"/>
</dbReference>
<feature type="transmembrane region" description="Helical" evidence="1">
    <location>
        <begin position="55"/>
        <end position="77"/>
    </location>
</feature>
<comment type="caution">
    <text evidence="2">The sequence shown here is derived from an EMBL/GenBank/DDBJ whole genome shotgun (WGS) entry which is preliminary data.</text>
</comment>
<keyword evidence="1" id="KW-1133">Transmembrane helix</keyword>
<proteinExistence type="predicted"/>
<evidence type="ECO:0000256" key="1">
    <source>
        <dbReference type="SAM" id="Phobius"/>
    </source>
</evidence>
<dbReference type="Gene3D" id="1.10.3950.10">
    <property type="entry name" value="putative ecf-type sigma factor negative effector from bacillus cereus"/>
    <property type="match status" value="1"/>
</dbReference>
<evidence type="ECO:0008006" key="4">
    <source>
        <dbReference type="Google" id="ProtNLM"/>
    </source>
</evidence>